<organism evidence="1 2">
    <name type="scientific">Dreissena polymorpha</name>
    <name type="common">Zebra mussel</name>
    <name type="synonym">Mytilus polymorpha</name>
    <dbReference type="NCBI Taxonomy" id="45954"/>
    <lineage>
        <taxon>Eukaryota</taxon>
        <taxon>Metazoa</taxon>
        <taxon>Spiralia</taxon>
        <taxon>Lophotrochozoa</taxon>
        <taxon>Mollusca</taxon>
        <taxon>Bivalvia</taxon>
        <taxon>Autobranchia</taxon>
        <taxon>Heteroconchia</taxon>
        <taxon>Euheterodonta</taxon>
        <taxon>Imparidentia</taxon>
        <taxon>Neoheterodontei</taxon>
        <taxon>Myida</taxon>
        <taxon>Dreissenoidea</taxon>
        <taxon>Dreissenidae</taxon>
        <taxon>Dreissena</taxon>
    </lineage>
</organism>
<accession>A0A9D4IM58</accession>
<reference evidence="1" key="1">
    <citation type="journal article" date="2019" name="bioRxiv">
        <title>The Genome of the Zebra Mussel, Dreissena polymorpha: A Resource for Invasive Species Research.</title>
        <authorList>
            <person name="McCartney M.A."/>
            <person name="Auch B."/>
            <person name="Kono T."/>
            <person name="Mallez S."/>
            <person name="Zhang Y."/>
            <person name="Obille A."/>
            <person name="Becker A."/>
            <person name="Abrahante J.E."/>
            <person name="Garbe J."/>
            <person name="Badalamenti J.P."/>
            <person name="Herman A."/>
            <person name="Mangelson H."/>
            <person name="Liachko I."/>
            <person name="Sullivan S."/>
            <person name="Sone E.D."/>
            <person name="Koren S."/>
            <person name="Silverstein K.A.T."/>
            <person name="Beckman K.B."/>
            <person name="Gohl D.M."/>
        </authorList>
    </citation>
    <scope>NUCLEOTIDE SEQUENCE</scope>
    <source>
        <strain evidence="1">Duluth1</strain>
        <tissue evidence="1">Whole animal</tissue>
    </source>
</reference>
<evidence type="ECO:0000313" key="2">
    <source>
        <dbReference type="Proteomes" id="UP000828390"/>
    </source>
</evidence>
<keyword evidence="2" id="KW-1185">Reference proteome</keyword>
<dbReference type="AlphaFoldDB" id="A0A9D4IM58"/>
<comment type="caution">
    <text evidence="1">The sequence shown here is derived from an EMBL/GenBank/DDBJ whole genome shotgun (WGS) entry which is preliminary data.</text>
</comment>
<dbReference type="EMBL" id="JAIWYP010000009">
    <property type="protein sequence ID" value="KAH3777787.1"/>
    <property type="molecule type" value="Genomic_DNA"/>
</dbReference>
<evidence type="ECO:0000313" key="1">
    <source>
        <dbReference type="EMBL" id="KAH3777787.1"/>
    </source>
</evidence>
<proteinExistence type="predicted"/>
<sequence length="86" mass="9659">MISTHLFLSRQTTLLNNLQPATPNNDSTPEAQDDIYTIATPADNINKNTLYAKLLQFKARPLLVDGDMALFLRQNVTAQLFKINVI</sequence>
<gene>
    <name evidence="1" type="ORF">DPMN_179235</name>
</gene>
<name>A0A9D4IM58_DREPO</name>
<reference evidence="1" key="2">
    <citation type="submission" date="2020-11" db="EMBL/GenBank/DDBJ databases">
        <authorList>
            <person name="McCartney M.A."/>
            <person name="Auch B."/>
            <person name="Kono T."/>
            <person name="Mallez S."/>
            <person name="Becker A."/>
            <person name="Gohl D.M."/>
            <person name="Silverstein K.A.T."/>
            <person name="Koren S."/>
            <person name="Bechman K.B."/>
            <person name="Herman A."/>
            <person name="Abrahante J.E."/>
            <person name="Garbe J."/>
        </authorList>
    </citation>
    <scope>NUCLEOTIDE SEQUENCE</scope>
    <source>
        <strain evidence="1">Duluth1</strain>
        <tissue evidence="1">Whole animal</tissue>
    </source>
</reference>
<protein>
    <submittedName>
        <fullName evidence="1">Uncharacterized protein</fullName>
    </submittedName>
</protein>
<dbReference type="Proteomes" id="UP000828390">
    <property type="component" value="Unassembled WGS sequence"/>
</dbReference>